<dbReference type="Proteomes" id="UP000054007">
    <property type="component" value="Unassembled WGS sequence"/>
</dbReference>
<name>A0A0D7B6B4_9AGAR</name>
<dbReference type="EMBL" id="KN880565">
    <property type="protein sequence ID" value="KIY66113.1"/>
    <property type="molecule type" value="Genomic_DNA"/>
</dbReference>
<evidence type="ECO:0008006" key="4">
    <source>
        <dbReference type="Google" id="ProtNLM"/>
    </source>
</evidence>
<evidence type="ECO:0000256" key="1">
    <source>
        <dbReference type="SAM" id="MobiDB-lite"/>
    </source>
</evidence>
<dbReference type="OrthoDB" id="3217549at2759"/>
<dbReference type="AlphaFoldDB" id="A0A0D7B6B4"/>
<protein>
    <recommendedName>
        <fullName evidence="4">F-box domain-containing protein</fullName>
    </recommendedName>
</protein>
<reference evidence="2 3" key="1">
    <citation type="journal article" date="2015" name="Fungal Genet. Biol.">
        <title>Evolution of novel wood decay mechanisms in Agaricales revealed by the genome sequences of Fistulina hepatica and Cylindrobasidium torrendii.</title>
        <authorList>
            <person name="Floudas D."/>
            <person name="Held B.W."/>
            <person name="Riley R."/>
            <person name="Nagy L.G."/>
            <person name="Koehler G."/>
            <person name="Ransdell A.S."/>
            <person name="Younus H."/>
            <person name="Chow J."/>
            <person name="Chiniquy J."/>
            <person name="Lipzen A."/>
            <person name="Tritt A."/>
            <person name="Sun H."/>
            <person name="Haridas S."/>
            <person name="LaButti K."/>
            <person name="Ohm R.A."/>
            <person name="Kues U."/>
            <person name="Blanchette R.A."/>
            <person name="Grigoriev I.V."/>
            <person name="Minto R.E."/>
            <person name="Hibbett D.S."/>
        </authorList>
    </citation>
    <scope>NUCLEOTIDE SEQUENCE [LARGE SCALE GENOMIC DNA]</scope>
    <source>
        <strain evidence="2 3">FP15055 ss-10</strain>
    </source>
</reference>
<feature type="region of interest" description="Disordered" evidence="1">
    <location>
        <begin position="309"/>
        <end position="346"/>
    </location>
</feature>
<evidence type="ECO:0000313" key="2">
    <source>
        <dbReference type="EMBL" id="KIY66113.1"/>
    </source>
</evidence>
<organism evidence="2 3">
    <name type="scientific">Cylindrobasidium torrendii FP15055 ss-10</name>
    <dbReference type="NCBI Taxonomy" id="1314674"/>
    <lineage>
        <taxon>Eukaryota</taxon>
        <taxon>Fungi</taxon>
        <taxon>Dikarya</taxon>
        <taxon>Basidiomycota</taxon>
        <taxon>Agaricomycotina</taxon>
        <taxon>Agaricomycetes</taxon>
        <taxon>Agaricomycetidae</taxon>
        <taxon>Agaricales</taxon>
        <taxon>Marasmiineae</taxon>
        <taxon>Physalacriaceae</taxon>
        <taxon>Cylindrobasidium</taxon>
    </lineage>
</organism>
<sequence>MVSIWNLPLDILQRIFIHCCTNLDKRTGTQACTYNLVVTGASIVLPCQNTLRHVSHQWRFVVEYSAVLWSNIHIIWPCEYRHAGLRVEILRYFVHYAILRSQTNDLDIYIEDEGWEETARLLLPQSHRWRSLVFAKSAITVPTAADFRAMRCKIPRLQKFRFPVWTPDLDYDAFQKAFVDAPTLRTFECNLAMLTWGLRFPWTQIVNLSLVYSGSRLPGVGDKTFNKVMQSSNLRRLTISGLLPDTTGRDASTIAVPHLQELSANTPNWIPLFVLPALKTNRRRFGGSVQGSSPAGVWGPNTQYFRSKREYAESPSRSVATTAQRENHASSRGAGPRSGRLLSDRC</sequence>
<proteinExistence type="predicted"/>
<accession>A0A0D7B6B4</accession>
<feature type="compositionally biased region" description="Polar residues" evidence="1">
    <location>
        <begin position="315"/>
        <end position="324"/>
    </location>
</feature>
<gene>
    <name evidence="2" type="ORF">CYLTODRAFT_444905</name>
</gene>
<keyword evidence="3" id="KW-1185">Reference proteome</keyword>
<evidence type="ECO:0000313" key="3">
    <source>
        <dbReference type="Proteomes" id="UP000054007"/>
    </source>
</evidence>